<dbReference type="RefSeq" id="WP_002584589.1">
    <property type="nucleotide sequence ID" value="NZ_KB850985.1"/>
</dbReference>
<evidence type="ECO:0008006" key="4">
    <source>
        <dbReference type="Google" id="ProtNLM"/>
    </source>
</evidence>
<evidence type="ECO:0000256" key="1">
    <source>
        <dbReference type="SAM" id="Phobius"/>
    </source>
</evidence>
<dbReference type="Proteomes" id="UP000013085">
    <property type="component" value="Unassembled WGS sequence"/>
</dbReference>
<evidence type="ECO:0000313" key="2">
    <source>
        <dbReference type="EMBL" id="ENZ09251.1"/>
    </source>
</evidence>
<protein>
    <recommendedName>
        <fullName evidence="4">DUF554 domain-containing protein</fullName>
    </recommendedName>
</protein>
<feature type="transmembrane region" description="Helical" evidence="1">
    <location>
        <begin position="101"/>
        <end position="120"/>
    </location>
</feature>
<dbReference type="InterPro" id="IPR007563">
    <property type="entry name" value="DUF554"/>
</dbReference>
<dbReference type="HOGENOM" id="CLU_091659_2_0_9"/>
<reference evidence="2 3" key="1">
    <citation type="submission" date="2013-01" db="EMBL/GenBank/DDBJ databases">
        <title>The Genome Sequence of Clostridium clostridioforme 90A8.</title>
        <authorList>
            <consortium name="The Broad Institute Genome Sequencing Platform"/>
            <person name="Earl A."/>
            <person name="Ward D."/>
            <person name="Feldgarden M."/>
            <person name="Gevers D."/>
            <person name="Courvalin P."/>
            <person name="Lambert T."/>
            <person name="Walker B."/>
            <person name="Young S.K."/>
            <person name="Zeng Q."/>
            <person name="Gargeya S."/>
            <person name="Fitzgerald M."/>
            <person name="Haas B."/>
            <person name="Abouelleil A."/>
            <person name="Alvarado L."/>
            <person name="Arachchi H.M."/>
            <person name="Berlin A.M."/>
            <person name="Chapman S.B."/>
            <person name="Dewar J."/>
            <person name="Goldberg J."/>
            <person name="Griggs A."/>
            <person name="Gujja S."/>
            <person name="Hansen M."/>
            <person name="Howarth C."/>
            <person name="Imamovic A."/>
            <person name="Larimer J."/>
            <person name="McCowan C."/>
            <person name="Murphy C."/>
            <person name="Neiman D."/>
            <person name="Pearson M."/>
            <person name="Priest M."/>
            <person name="Roberts A."/>
            <person name="Saif S."/>
            <person name="Shea T."/>
            <person name="Sisk P."/>
            <person name="Sykes S."/>
            <person name="Wortman J."/>
            <person name="Nusbaum C."/>
            <person name="Birren B."/>
        </authorList>
    </citation>
    <scope>NUCLEOTIDE SEQUENCE [LARGE SCALE GENOMIC DNA]</scope>
    <source>
        <strain evidence="2 3">90A8</strain>
    </source>
</reference>
<keyword evidence="1" id="KW-0812">Transmembrane</keyword>
<dbReference type="Pfam" id="PF04474">
    <property type="entry name" value="DUF554"/>
    <property type="match status" value="1"/>
</dbReference>
<dbReference type="EMBL" id="AGYR01000054">
    <property type="protein sequence ID" value="ENZ09251.1"/>
    <property type="molecule type" value="Genomic_DNA"/>
</dbReference>
<feature type="transmembrane region" description="Helical" evidence="1">
    <location>
        <begin position="161"/>
        <end position="178"/>
    </location>
</feature>
<keyword evidence="1" id="KW-0472">Membrane</keyword>
<feature type="transmembrane region" description="Helical" evidence="1">
    <location>
        <begin position="132"/>
        <end position="154"/>
    </location>
</feature>
<organism evidence="2 3">
    <name type="scientific">[Clostridium] clostridioforme 90A8</name>
    <dbReference type="NCBI Taxonomy" id="999408"/>
    <lineage>
        <taxon>Bacteria</taxon>
        <taxon>Bacillati</taxon>
        <taxon>Bacillota</taxon>
        <taxon>Clostridia</taxon>
        <taxon>Lachnospirales</taxon>
        <taxon>Lachnospiraceae</taxon>
        <taxon>Enterocloster</taxon>
    </lineage>
</organism>
<dbReference type="AlphaFoldDB" id="A0A0E2H557"/>
<dbReference type="GeneID" id="57962833"/>
<gene>
    <name evidence="2" type="ORF">HMPREF1090_04549</name>
</gene>
<accession>A0A0E2H557</accession>
<keyword evidence="1" id="KW-1133">Transmembrane helix</keyword>
<evidence type="ECO:0000313" key="3">
    <source>
        <dbReference type="Proteomes" id="UP000013085"/>
    </source>
</evidence>
<dbReference type="PANTHER" id="PTHR36111">
    <property type="entry name" value="INNER MEMBRANE PROTEIN-RELATED"/>
    <property type="match status" value="1"/>
</dbReference>
<name>A0A0E2H557_9FIRM</name>
<dbReference type="PATRIC" id="fig|999408.3.peg.4892"/>
<dbReference type="PANTHER" id="PTHR36111:SF2">
    <property type="entry name" value="INNER MEMBRANE PROTEIN"/>
    <property type="match status" value="1"/>
</dbReference>
<feature type="transmembrane region" description="Helical" evidence="1">
    <location>
        <begin position="5"/>
        <end position="22"/>
    </location>
</feature>
<sequence>MPYGIITNCIAVFLGGVLGAFLKNHFPQKLKEALPNIFGLSAITMGISLIIMLKSLSAVVLALIVGTVIGELLNLEDNLLKGLHRLEERLPLTLDDEQMDVLISMIILFCFSGTGVFGAMNSAMTGDHSILYAKAIMDFFTAIIFGTTAGYLVGFIAVPQFAVGILLFGGASYILPLVTDTMLANFKACGGIITLAVGLKISGIKRTKVLNILPAIAIIFPLSCLL</sequence>
<comment type="caution">
    <text evidence="2">The sequence shown here is derived from an EMBL/GenBank/DDBJ whole genome shotgun (WGS) entry which is preliminary data.</text>
</comment>
<proteinExistence type="predicted"/>